<sequence>MNSSQGAHIGPAVLQSLVANEKSWILSKTNLEYISRSKAFSSGAEATLSGCGLPTGALVVAYLLGLDVAPDPEEWPDPAACCRGLKGAADLLYTSLPGKGEDRSCSRASSFNIQGPVGTGWCWTPAP</sequence>
<protein>
    <submittedName>
        <fullName evidence="1">Uncharacterized protein</fullName>
    </submittedName>
</protein>
<proteinExistence type="predicted"/>
<gene>
    <name evidence="1" type="ORF">NDU88_004420</name>
</gene>
<dbReference type="Proteomes" id="UP001066276">
    <property type="component" value="Chromosome 4_2"/>
</dbReference>
<name>A0AAV7SIQ4_PLEWA</name>
<dbReference type="AlphaFoldDB" id="A0AAV7SIQ4"/>
<comment type="caution">
    <text evidence="1">The sequence shown here is derived from an EMBL/GenBank/DDBJ whole genome shotgun (WGS) entry which is preliminary data.</text>
</comment>
<evidence type="ECO:0000313" key="2">
    <source>
        <dbReference type="Proteomes" id="UP001066276"/>
    </source>
</evidence>
<dbReference type="EMBL" id="JANPWB010000008">
    <property type="protein sequence ID" value="KAJ1163973.1"/>
    <property type="molecule type" value="Genomic_DNA"/>
</dbReference>
<accession>A0AAV7SIQ4</accession>
<reference evidence="1" key="1">
    <citation type="journal article" date="2022" name="bioRxiv">
        <title>Sequencing and chromosome-scale assembly of the giantPleurodeles waltlgenome.</title>
        <authorList>
            <person name="Brown T."/>
            <person name="Elewa A."/>
            <person name="Iarovenko S."/>
            <person name="Subramanian E."/>
            <person name="Araus A.J."/>
            <person name="Petzold A."/>
            <person name="Susuki M."/>
            <person name="Suzuki K.-i.T."/>
            <person name="Hayashi T."/>
            <person name="Toyoda A."/>
            <person name="Oliveira C."/>
            <person name="Osipova E."/>
            <person name="Leigh N.D."/>
            <person name="Simon A."/>
            <person name="Yun M.H."/>
        </authorList>
    </citation>
    <scope>NUCLEOTIDE SEQUENCE</scope>
    <source>
        <strain evidence="1">20211129_DDA</strain>
        <tissue evidence="1">Liver</tissue>
    </source>
</reference>
<organism evidence="1 2">
    <name type="scientific">Pleurodeles waltl</name>
    <name type="common">Iberian ribbed newt</name>
    <dbReference type="NCBI Taxonomy" id="8319"/>
    <lineage>
        <taxon>Eukaryota</taxon>
        <taxon>Metazoa</taxon>
        <taxon>Chordata</taxon>
        <taxon>Craniata</taxon>
        <taxon>Vertebrata</taxon>
        <taxon>Euteleostomi</taxon>
        <taxon>Amphibia</taxon>
        <taxon>Batrachia</taxon>
        <taxon>Caudata</taxon>
        <taxon>Salamandroidea</taxon>
        <taxon>Salamandridae</taxon>
        <taxon>Pleurodelinae</taxon>
        <taxon>Pleurodeles</taxon>
    </lineage>
</organism>
<keyword evidence="2" id="KW-1185">Reference proteome</keyword>
<evidence type="ECO:0000313" key="1">
    <source>
        <dbReference type="EMBL" id="KAJ1163973.1"/>
    </source>
</evidence>